<feature type="compositionally biased region" description="Acidic residues" evidence="1">
    <location>
        <begin position="1"/>
        <end position="10"/>
    </location>
</feature>
<evidence type="ECO:0000256" key="1">
    <source>
        <dbReference type="SAM" id="MobiDB-lite"/>
    </source>
</evidence>
<dbReference type="InterPro" id="IPR013096">
    <property type="entry name" value="Cupin_2"/>
</dbReference>
<evidence type="ECO:0000313" key="3">
    <source>
        <dbReference type="EMBL" id="TWT38413.1"/>
    </source>
</evidence>
<dbReference type="Proteomes" id="UP000318878">
    <property type="component" value="Unassembled WGS sequence"/>
</dbReference>
<organism evidence="3 4">
    <name type="scientific">Blastopirellula retiformator</name>
    <dbReference type="NCBI Taxonomy" id="2527970"/>
    <lineage>
        <taxon>Bacteria</taxon>
        <taxon>Pseudomonadati</taxon>
        <taxon>Planctomycetota</taxon>
        <taxon>Planctomycetia</taxon>
        <taxon>Pirellulales</taxon>
        <taxon>Pirellulaceae</taxon>
        <taxon>Blastopirellula</taxon>
    </lineage>
</organism>
<sequence length="66" mass="7299">MLEGELETQVEDGPVFRLKPGDTLCEPSMALHRATRNVNPDKPAKILAVHLTPIDAKELVIPEPEK</sequence>
<gene>
    <name evidence="3" type="ORF">Enr8_01050</name>
</gene>
<dbReference type="AlphaFoldDB" id="A0A5C5VKA4"/>
<dbReference type="SUPFAM" id="SSF51182">
    <property type="entry name" value="RmlC-like cupins"/>
    <property type="match status" value="1"/>
</dbReference>
<feature type="region of interest" description="Disordered" evidence="1">
    <location>
        <begin position="1"/>
        <end position="21"/>
    </location>
</feature>
<dbReference type="EMBL" id="SJPF01000001">
    <property type="protein sequence ID" value="TWT38413.1"/>
    <property type="molecule type" value="Genomic_DNA"/>
</dbReference>
<proteinExistence type="predicted"/>
<dbReference type="InterPro" id="IPR014710">
    <property type="entry name" value="RmlC-like_jellyroll"/>
</dbReference>
<name>A0A5C5VKA4_9BACT</name>
<feature type="domain" description="Cupin type-2" evidence="2">
    <location>
        <begin position="2"/>
        <end position="49"/>
    </location>
</feature>
<keyword evidence="4" id="KW-1185">Reference proteome</keyword>
<dbReference type="Gene3D" id="2.60.120.10">
    <property type="entry name" value="Jelly Rolls"/>
    <property type="match status" value="1"/>
</dbReference>
<comment type="caution">
    <text evidence="3">The sequence shown here is derived from an EMBL/GenBank/DDBJ whole genome shotgun (WGS) entry which is preliminary data.</text>
</comment>
<reference evidence="3 4" key="1">
    <citation type="submission" date="2019-02" db="EMBL/GenBank/DDBJ databases">
        <title>Deep-cultivation of Planctomycetes and their phenomic and genomic characterization uncovers novel biology.</title>
        <authorList>
            <person name="Wiegand S."/>
            <person name="Jogler M."/>
            <person name="Boedeker C."/>
            <person name="Pinto D."/>
            <person name="Vollmers J."/>
            <person name="Rivas-Marin E."/>
            <person name="Kohn T."/>
            <person name="Peeters S.H."/>
            <person name="Heuer A."/>
            <person name="Rast P."/>
            <person name="Oberbeckmann S."/>
            <person name="Bunk B."/>
            <person name="Jeske O."/>
            <person name="Meyerdierks A."/>
            <person name="Storesund J.E."/>
            <person name="Kallscheuer N."/>
            <person name="Luecker S."/>
            <person name="Lage O.M."/>
            <person name="Pohl T."/>
            <person name="Merkel B.J."/>
            <person name="Hornburger P."/>
            <person name="Mueller R.-W."/>
            <person name="Bruemmer F."/>
            <person name="Labrenz M."/>
            <person name="Spormann A.M."/>
            <person name="Op Den Camp H."/>
            <person name="Overmann J."/>
            <person name="Amann R."/>
            <person name="Jetten M.S.M."/>
            <person name="Mascher T."/>
            <person name="Medema M.H."/>
            <person name="Devos D.P."/>
            <person name="Kaster A.-K."/>
            <person name="Ovreas L."/>
            <person name="Rohde M."/>
            <person name="Galperin M.Y."/>
            <person name="Jogler C."/>
        </authorList>
    </citation>
    <scope>NUCLEOTIDE SEQUENCE [LARGE SCALE GENOMIC DNA]</scope>
    <source>
        <strain evidence="3 4">Enr8</strain>
    </source>
</reference>
<protein>
    <submittedName>
        <fullName evidence="3">Cupin domain protein</fullName>
    </submittedName>
</protein>
<evidence type="ECO:0000313" key="4">
    <source>
        <dbReference type="Proteomes" id="UP000318878"/>
    </source>
</evidence>
<dbReference type="InterPro" id="IPR011051">
    <property type="entry name" value="RmlC_Cupin_sf"/>
</dbReference>
<accession>A0A5C5VKA4</accession>
<dbReference type="Pfam" id="PF07883">
    <property type="entry name" value="Cupin_2"/>
    <property type="match status" value="1"/>
</dbReference>
<evidence type="ECO:0000259" key="2">
    <source>
        <dbReference type="Pfam" id="PF07883"/>
    </source>
</evidence>